<dbReference type="AlphaFoldDB" id="A0A1F6H3J8"/>
<dbReference type="InterPro" id="IPR010044">
    <property type="entry name" value="MTAP"/>
</dbReference>
<feature type="binding site" evidence="4">
    <location>
        <begin position="206"/>
        <end position="208"/>
    </location>
    <ligand>
        <name>substrate</name>
    </ligand>
</feature>
<dbReference type="InterPro" id="IPR035994">
    <property type="entry name" value="Nucleoside_phosphorylase_sf"/>
</dbReference>
<reference evidence="6 7" key="1">
    <citation type="journal article" date="2016" name="Nat. Commun.">
        <title>Thousands of microbial genomes shed light on interconnected biogeochemical processes in an aquifer system.</title>
        <authorList>
            <person name="Anantharaman K."/>
            <person name="Brown C.T."/>
            <person name="Hug L.A."/>
            <person name="Sharon I."/>
            <person name="Castelle C.J."/>
            <person name="Probst A.J."/>
            <person name="Thomas B.C."/>
            <person name="Singh A."/>
            <person name="Wilkins M.J."/>
            <person name="Karaoz U."/>
            <person name="Brodie E.L."/>
            <person name="Williams K.H."/>
            <person name="Hubbard S.S."/>
            <person name="Banfield J.F."/>
        </authorList>
    </citation>
    <scope>NUCLEOTIDE SEQUENCE [LARGE SCALE GENOMIC DNA]</scope>
</reference>
<evidence type="ECO:0000313" key="6">
    <source>
        <dbReference type="EMBL" id="OGH04896.1"/>
    </source>
</evidence>
<evidence type="ECO:0000256" key="1">
    <source>
        <dbReference type="ARBA" id="ARBA00022676"/>
    </source>
</evidence>
<dbReference type="Pfam" id="PF01048">
    <property type="entry name" value="PNP_UDP_1"/>
    <property type="match status" value="1"/>
</dbReference>
<feature type="site" description="Important for substrate specificity" evidence="4">
    <location>
        <position position="164"/>
    </location>
</feature>
<dbReference type="GO" id="GO:0005829">
    <property type="term" value="C:cytosol"/>
    <property type="evidence" value="ECO:0007669"/>
    <property type="project" value="TreeGrafter"/>
</dbReference>
<dbReference type="CDD" id="cd09010">
    <property type="entry name" value="MTAP_SsMTAPII_like_MTIP"/>
    <property type="match status" value="1"/>
</dbReference>
<dbReference type="HAMAP" id="MF_01963">
    <property type="entry name" value="MTAP"/>
    <property type="match status" value="1"/>
</dbReference>
<dbReference type="Proteomes" id="UP000177583">
    <property type="component" value="Unassembled WGS sequence"/>
</dbReference>
<dbReference type="GO" id="GO:0019509">
    <property type="term" value="P:L-methionine salvage from methylthioadenosine"/>
    <property type="evidence" value="ECO:0007669"/>
    <property type="project" value="TreeGrafter"/>
</dbReference>
<comment type="miscellaneous">
    <text evidence="4">Although this enzyme belongs to the family of MTA phosphorylases based on sequence homology, it lacks several conserved amino acids in the substrate binding pocket that confer specificity towards MTA.</text>
</comment>
<evidence type="ECO:0000313" key="7">
    <source>
        <dbReference type="Proteomes" id="UP000177583"/>
    </source>
</evidence>
<dbReference type="Gene3D" id="3.40.50.1580">
    <property type="entry name" value="Nucleoside phosphorylase domain"/>
    <property type="match status" value="1"/>
</dbReference>
<comment type="catalytic activity">
    <reaction evidence="4">
        <text>a purine D-ribonucleoside + phosphate = a purine nucleobase + alpha-D-ribose 1-phosphate</text>
        <dbReference type="Rhea" id="RHEA:19805"/>
        <dbReference type="ChEBI" id="CHEBI:26386"/>
        <dbReference type="ChEBI" id="CHEBI:43474"/>
        <dbReference type="ChEBI" id="CHEBI:57720"/>
        <dbReference type="ChEBI" id="CHEBI:142355"/>
        <dbReference type="EC" id="2.4.2.1"/>
    </reaction>
</comment>
<feature type="domain" description="Nucleoside phosphorylase" evidence="5">
    <location>
        <begin position="2"/>
        <end position="240"/>
    </location>
</feature>
<keyword evidence="2 4" id="KW-0808">Transferase</keyword>
<comment type="caution">
    <text evidence="6">The sequence shown here is derived from an EMBL/GenBank/DDBJ whole genome shotgun (WGS) entry which is preliminary data.</text>
</comment>
<evidence type="ECO:0000256" key="2">
    <source>
        <dbReference type="ARBA" id="ARBA00022679"/>
    </source>
</evidence>
<feature type="site" description="Important for substrate specificity" evidence="4">
    <location>
        <position position="217"/>
    </location>
</feature>
<accession>A0A1F6H3J8</accession>
<comment type="subunit">
    <text evidence="4">Homohexamer. Dimer of a homotrimer.</text>
</comment>
<comment type="similarity">
    <text evidence="4">Belongs to the PNP/MTAP phosphorylase family. MTAP subfamily.</text>
</comment>
<dbReference type="InterPro" id="IPR000845">
    <property type="entry name" value="Nucleoside_phosphorylase_d"/>
</dbReference>
<dbReference type="EMBL" id="MFNF01000001">
    <property type="protein sequence ID" value="OGH04896.1"/>
    <property type="molecule type" value="Genomic_DNA"/>
</dbReference>
<sequence length="282" mass="30526">MKFGVIGGSGLYEMEGMEGVSELTVKTPFGDPSDALVQGKLLGKDMVFLPRHGRGHRILPSEINYRANIWAMKSLGVTHLVSVSAVGSLKEEIAPGHIVIPDQFFDRTKDRPSTFFGEGVVAHLQFGHPVCADLCNGLEAAVKKVGVTYHRGGTYVCMEGPLFSTKAESEFYRQIGAAVIGMTNLQEAKLAREAELCFGTIALSTDYDCWHDEEVTLEAVLKVMAQNVGNSKAILKALVESYSPGGTCGHDSSLKYAIMTKPELIPAATKEKLKLIIGKYVS</sequence>
<dbReference type="PANTHER" id="PTHR42679">
    <property type="entry name" value="S-METHYL-5'-THIOADENOSINE PHOSPHORYLASE"/>
    <property type="match status" value="1"/>
</dbReference>
<gene>
    <name evidence="6" type="ORF">A2557_07925</name>
</gene>
<dbReference type="InterPro" id="IPR018099">
    <property type="entry name" value="Purine_phosphorylase-2_CS"/>
</dbReference>
<feature type="binding site" evidence="4">
    <location>
        <position position="183"/>
    </location>
    <ligand>
        <name>phosphate</name>
        <dbReference type="ChEBI" id="CHEBI:43474"/>
    </ligand>
</feature>
<dbReference type="NCBIfam" id="TIGR01694">
    <property type="entry name" value="MTAP"/>
    <property type="match status" value="1"/>
</dbReference>
<dbReference type="EC" id="2.4.2.1" evidence="4"/>
<comment type="pathway">
    <text evidence="4">Purine metabolism; purine nucleoside salvage.</text>
</comment>
<dbReference type="GO" id="GO:0017061">
    <property type="term" value="F:S-methyl-5-thioadenosine phosphorylase activity"/>
    <property type="evidence" value="ECO:0007669"/>
    <property type="project" value="InterPro"/>
</dbReference>
<evidence type="ECO:0000259" key="5">
    <source>
        <dbReference type="Pfam" id="PF01048"/>
    </source>
</evidence>
<evidence type="ECO:0000256" key="3">
    <source>
        <dbReference type="ARBA" id="ARBA00022726"/>
    </source>
</evidence>
<dbReference type="UniPathway" id="UPA00606"/>
<feature type="binding site" evidence="4">
    <location>
        <position position="182"/>
    </location>
    <ligand>
        <name>substrate</name>
    </ligand>
</feature>
<keyword evidence="1 4" id="KW-0328">Glycosyltransferase</keyword>
<dbReference type="GO" id="GO:0006166">
    <property type="term" value="P:purine ribonucleoside salvage"/>
    <property type="evidence" value="ECO:0007669"/>
    <property type="project" value="UniProtKB-UniRule"/>
</dbReference>
<organism evidence="6 7">
    <name type="scientific">Candidatus Lambdaproteobacteria bacterium RIFOXYD2_FULL_56_26</name>
    <dbReference type="NCBI Taxonomy" id="1817773"/>
    <lineage>
        <taxon>Bacteria</taxon>
        <taxon>Pseudomonadati</taxon>
        <taxon>Pseudomonadota</taxon>
        <taxon>Candidatus Lambdaproteobacteria</taxon>
    </lineage>
</organism>
<evidence type="ECO:0000256" key="4">
    <source>
        <dbReference type="HAMAP-Rule" id="MF_01963"/>
    </source>
</evidence>
<dbReference type="SUPFAM" id="SSF53167">
    <property type="entry name" value="Purine and uridine phosphorylases"/>
    <property type="match status" value="1"/>
</dbReference>
<feature type="binding site" evidence="4">
    <location>
        <begin position="84"/>
        <end position="85"/>
    </location>
    <ligand>
        <name>phosphate</name>
        <dbReference type="ChEBI" id="CHEBI:43474"/>
    </ligand>
</feature>
<name>A0A1F6H3J8_9PROT</name>
<dbReference type="PROSITE" id="PS01240">
    <property type="entry name" value="PNP_MTAP_2"/>
    <property type="match status" value="1"/>
</dbReference>
<keyword evidence="3 4" id="KW-0660">Purine salvage</keyword>
<protein>
    <recommendedName>
        <fullName evidence="4">Purine nucleoside phosphorylase</fullName>
        <shortName evidence="4">PNP</shortName>
        <ecNumber evidence="4">2.4.2.1</ecNumber>
    </recommendedName>
</protein>
<feature type="binding site" evidence="4">
    <location>
        <position position="9"/>
    </location>
    <ligand>
        <name>phosphate</name>
        <dbReference type="ChEBI" id="CHEBI:43474"/>
    </ligand>
</feature>
<dbReference type="PANTHER" id="PTHR42679:SF2">
    <property type="entry name" value="S-METHYL-5'-THIOADENOSINE PHOSPHORYLASE"/>
    <property type="match status" value="1"/>
</dbReference>
<comment type="function">
    <text evidence="4">Purine nucleoside phosphorylase involved in purine salvage.</text>
</comment>
<dbReference type="FunFam" id="3.40.50.1580:FF:000012">
    <property type="entry name" value="Probable 6-oxopurine nucleoside phosphorylase"/>
    <property type="match status" value="1"/>
</dbReference>
<feature type="binding site" evidence="4">
    <location>
        <begin position="51"/>
        <end position="52"/>
    </location>
    <ligand>
        <name>phosphate</name>
        <dbReference type="ChEBI" id="CHEBI:43474"/>
    </ligand>
</feature>
<proteinExistence type="inferred from homology"/>